<sequence length="125" mass="12685">MPSPTPSATRAPPGSSPAGLLARVEDTATPTDAYIARDVLAAAHLLPTADRTMRDVTETVQQAGLGAGDMPPTLLDRLLQATGTAERLISTTVRAAARPAGTNQMPPEAAGAAEPSSRLRGASSS</sequence>
<keyword evidence="3" id="KW-1185">Reference proteome</keyword>
<reference evidence="3" key="1">
    <citation type="journal article" date="2019" name="Int. J. Syst. Evol. Microbiol.">
        <title>The Global Catalogue of Microorganisms (GCM) 10K type strain sequencing project: providing services to taxonomists for standard genome sequencing and annotation.</title>
        <authorList>
            <consortium name="The Broad Institute Genomics Platform"/>
            <consortium name="The Broad Institute Genome Sequencing Center for Infectious Disease"/>
            <person name="Wu L."/>
            <person name="Ma J."/>
        </authorList>
    </citation>
    <scope>NUCLEOTIDE SEQUENCE [LARGE SCALE GENOMIC DNA]</scope>
    <source>
        <strain evidence="3">JCM 3272</strain>
    </source>
</reference>
<evidence type="ECO:0000313" key="3">
    <source>
        <dbReference type="Proteomes" id="UP001501444"/>
    </source>
</evidence>
<accession>A0ABP5SJZ1</accession>
<name>A0ABP5SJZ1_9ACTN</name>
<proteinExistence type="predicted"/>
<dbReference type="EMBL" id="BAAARV010000008">
    <property type="protein sequence ID" value="GAA2332978.1"/>
    <property type="molecule type" value="Genomic_DNA"/>
</dbReference>
<gene>
    <name evidence="2" type="ORF">GCM10010170_012120</name>
</gene>
<feature type="region of interest" description="Disordered" evidence="1">
    <location>
        <begin position="1"/>
        <end position="20"/>
    </location>
</feature>
<evidence type="ECO:0000313" key="2">
    <source>
        <dbReference type="EMBL" id="GAA2332978.1"/>
    </source>
</evidence>
<feature type="compositionally biased region" description="Low complexity" evidence="1">
    <location>
        <begin position="1"/>
        <end position="19"/>
    </location>
</feature>
<feature type="compositionally biased region" description="Low complexity" evidence="1">
    <location>
        <begin position="106"/>
        <end position="115"/>
    </location>
</feature>
<feature type="region of interest" description="Disordered" evidence="1">
    <location>
        <begin position="97"/>
        <end position="125"/>
    </location>
</feature>
<dbReference type="RefSeq" id="WP_344611226.1">
    <property type="nucleotide sequence ID" value="NZ_BAAARV010000008.1"/>
</dbReference>
<comment type="caution">
    <text evidence="2">The sequence shown here is derived from an EMBL/GenBank/DDBJ whole genome shotgun (WGS) entry which is preliminary data.</text>
</comment>
<evidence type="ECO:0000256" key="1">
    <source>
        <dbReference type="SAM" id="MobiDB-lite"/>
    </source>
</evidence>
<dbReference type="Proteomes" id="UP001501444">
    <property type="component" value="Unassembled WGS sequence"/>
</dbReference>
<protein>
    <submittedName>
        <fullName evidence="2">Uncharacterized protein</fullName>
    </submittedName>
</protein>
<organism evidence="2 3">
    <name type="scientific">Dactylosporangium salmoneum</name>
    <dbReference type="NCBI Taxonomy" id="53361"/>
    <lineage>
        <taxon>Bacteria</taxon>
        <taxon>Bacillati</taxon>
        <taxon>Actinomycetota</taxon>
        <taxon>Actinomycetes</taxon>
        <taxon>Micromonosporales</taxon>
        <taxon>Micromonosporaceae</taxon>
        <taxon>Dactylosporangium</taxon>
    </lineage>
</organism>